<reference evidence="1" key="1">
    <citation type="journal article" date="2020" name="Stud. Mycol.">
        <title>101 Dothideomycetes genomes: a test case for predicting lifestyles and emergence of pathogens.</title>
        <authorList>
            <person name="Haridas S."/>
            <person name="Albert R."/>
            <person name="Binder M."/>
            <person name="Bloem J."/>
            <person name="Labutti K."/>
            <person name="Salamov A."/>
            <person name="Andreopoulos B."/>
            <person name="Baker S."/>
            <person name="Barry K."/>
            <person name="Bills G."/>
            <person name="Bluhm B."/>
            <person name="Cannon C."/>
            <person name="Castanera R."/>
            <person name="Culley D."/>
            <person name="Daum C."/>
            <person name="Ezra D."/>
            <person name="Gonzalez J."/>
            <person name="Henrissat B."/>
            <person name="Kuo A."/>
            <person name="Liang C."/>
            <person name="Lipzen A."/>
            <person name="Lutzoni F."/>
            <person name="Magnuson J."/>
            <person name="Mondo S."/>
            <person name="Nolan M."/>
            <person name="Ohm R."/>
            <person name="Pangilinan J."/>
            <person name="Park H.-J."/>
            <person name="Ramirez L."/>
            <person name="Alfaro M."/>
            <person name="Sun H."/>
            <person name="Tritt A."/>
            <person name="Yoshinaga Y."/>
            <person name="Zwiers L.-H."/>
            <person name="Turgeon B."/>
            <person name="Goodwin S."/>
            <person name="Spatafora J."/>
            <person name="Crous P."/>
            <person name="Grigoriev I."/>
        </authorList>
    </citation>
    <scope>NUCLEOTIDE SEQUENCE</scope>
    <source>
        <strain evidence="1">CBS 113818</strain>
    </source>
</reference>
<name>A0A6A6ZIP1_9PLEO</name>
<dbReference type="PROSITE" id="PS51257">
    <property type="entry name" value="PROKAR_LIPOPROTEIN"/>
    <property type="match status" value="1"/>
</dbReference>
<evidence type="ECO:0000313" key="2">
    <source>
        <dbReference type="Proteomes" id="UP000799424"/>
    </source>
</evidence>
<protein>
    <submittedName>
        <fullName evidence="1">Uncharacterized protein</fullName>
    </submittedName>
</protein>
<dbReference type="Proteomes" id="UP000799424">
    <property type="component" value="Unassembled WGS sequence"/>
</dbReference>
<evidence type="ECO:0000313" key="1">
    <source>
        <dbReference type="EMBL" id="KAF2820961.1"/>
    </source>
</evidence>
<dbReference type="EMBL" id="MU006238">
    <property type="protein sequence ID" value="KAF2820961.1"/>
    <property type="molecule type" value="Genomic_DNA"/>
</dbReference>
<gene>
    <name evidence="1" type="ORF">CC86DRAFT_106788</name>
</gene>
<proteinExistence type="predicted"/>
<organism evidence="1 2">
    <name type="scientific">Ophiobolus disseminans</name>
    <dbReference type="NCBI Taxonomy" id="1469910"/>
    <lineage>
        <taxon>Eukaryota</taxon>
        <taxon>Fungi</taxon>
        <taxon>Dikarya</taxon>
        <taxon>Ascomycota</taxon>
        <taxon>Pezizomycotina</taxon>
        <taxon>Dothideomycetes</taxon>
        <taxon>Pleosporomycetidae</taxon>
        <taxon>Pleosporales</taxon>
        <taxon>Pleosporineae</taxon>
        <taxon>Phaeosphaeriaceae</taxon>
        <taxon>Ophiobolus</taxon>
    </lineage>
</organism>
<keyword evidence="2" id="KW-1185">Reference proteome</keyword>
<dbReference type="AlphaFoldDB" id="A0A6A6ZIP1"/>
<sequence>MPGFVRGPYGPTRTQCALWMTSNPSSIGSCVHAGVIPRLADYSGYGDLHDVTAPVVSKARKVGAAKYFFVTVRLDYSRCFARSSCQASATTMMKTARDASMGRIIYEPEEEHLA</sequence>
<accession>A0A6A6ZIP1</accession>